<protein>
    <recommendedName>
        <fullName evidence="5">Bacterial transcriptional activator domain-containing protein</fullName>
    </recommendedName>
</protein>
<dbReference type="InterPro" id="IPR041664">
    <property type="entry name" value="AAA_16"/>
</dbReference>
<keyword evidence="7" id="KW-1185">Reference proteome</keyword>
<dbReference type="InterPro" id="IPR011990">
    <property type="entry name" value="TPR-like_helical_dom_sf"/>
</dbReference>
<dbReference type="InterPro" id="IPR019734">
    <property type="entry name" value="TPR_rpt"/>
</dbReference>
<evidence type="ECO:0000256" key="4">
    <source>
        <dbReference type="SAM" id="Coils"/>
    </source>
</evidence>
<keyword evidence="3" id="KW-0802">TPR repeat</keyword>
<dbReference type="AlphaFoldDB" id="A0A402AYQ6"/>
<dbReference type="EMBL" id="BIFS01000002">
    <property type="protein sequence ID" value="GCE24218.1"/>
    <property type="molecule type" value="Genomic_DNA"/>
</dbReference>
<feature type="domain" description="Bacterial transcriptional activator" evidence="5">
    <location>
        <begin position="81"/>
        <end position="222"/>
    </location>
</feature>
<accession>A0A402AYQ6</accession>
<dbReference type="SUPFAM" id="SSF52540">
    <property type="entry name" value="P-loop containing nucleoside triphosphate hydrolases"/>
    <property type="match status" value="1"/>
</dbReference>
<evidence type="ECO:0000313" key="7">
    <source>
        <dbReference type="Proteomes" id="UP000287188"/>
    </source>
</evidence>
<evidence type="ECO:0000313" key="6">
    <source>
        <dbReference type="EMBL" id="GCE24218.1"/>
    </source>
</evidence>
<dbReference type="PROSITE" id="PS50005">
    <property type="entry name" value="TPR"/>
    <property type="match status" value="1"/>
</dbReference>
<evidence type="ECO:0000256" key="2">
    <source>
        <dbReference type="ARBA" id="ARBA00022840"/>
    </source>
</evidence>
<dbReference type="Gene3D" id="1.10.10.10">
    <property type="entry name" value="Winged helix-like DNA-binding domain superfamily/Winged helix DNA-binding domain"/>
    <property type="match status" value="1"/>
</dbReference>
<dbReference type="Proteomes" id="UP000287188">
    <property type="component" value="Unassembled WGS sequence"/>
</dbReference>
<dbReference type="Gene3D" id="1.25.40.10">
    <property type="entry name" value="Tetratricopeptide repeat domain"/>
    <property type="match status" value="3"/>
</dbReference>
<gene>
    <name evidence="6" type="ORF">KDK_80180</name>
</gene>
<feature type="repeat" description="TPR" evidence="3">
    <location>
        <begin position="708"/>
        <end position="741"/>
    </location>
</feature>
<dbReference type="SUPFAM" id="SSF48452">
    <property type="entry name" value="TPR-like"/>
    <property type="match status" value="2"/>
</dbReference>
<dbReference type="Gene3D" id="3.40.50.300">
    <property type="entry name" value="P-loop containing nucleotide triphosphate hydrolases"/>
    <property type="match status" value="1"/>
</dbReference>
<sequence>MTQAPRVQSVLAYLMLHHEAPQLRSQLAFLLWPETSEAQAFSNLRKVLHQLRQFLPESDRLLVVDRQSVRWQPAAEIEWSLDVQEFEQALAQAEHASTSGDTRQALARAIQLYRGEFFVGRYEEWILQERDRLRQLYLEAAERLSTLLEEERDYEAALKLVQRLQRADPLREATYRQLMRLYALQGDRAAALRTYHTCATTLEHELGVEPGQTTRQMYESLLQMEAPASATSTRTSVPVARSGEAPLLGRKREWGQLQLAWSQALKGHRQLVIVSGEAGIGKTRLADEMLAWVSRQGMATARAACYATDGEMAYAPVATWLRSEYVQAELETLDELWLAELSRLLPDILTRYPDLRRPGLMREGWQRQQFFESLSHALIQPSEQARPLLLLIDDLQWCDQETLAWLHYVLRFNYVPPARFLLLATVRAEEVQAGHPLSTFLTGLRRDGLLTELPLGPLEQAEIASLAEHVSGQQLSHAQLDELLQETEGNPLFVVETVRAGLLGATVDTIDPAAVEQRALPVLSQKASSLPQKVQAILGMRLDQLSPEARELSSLAAVIGRKFDFSILAQASSLDEDAVVTSLDELWQRRIVREQEDESYDFSHEKLRQQAYHSLSAIRRRQLHRRVAEAFVAIYADDLDSVSQHVATHYERAGQAALAIPYYVRAGDVAANMYANEDAVAIYQQAIDLSEKVSIKSAVQHPAWEALAQLLEKQGTLHGALGRPAEAREAYQRALRVVPEHELLKRARLRRRIAGTWSHLPQRQQLLSEFDAAERLLEQDPDHSSLEWQREWISFQLDKLLPLQIHPLSGDEMAALIARMRPIVERAGAQEQRAQFGLSAASTQLVRDRYQSSPATLALFRQAIQAVEQPELYRLLGFARFGFGTSLLYAGQPDEAEQQLQLAMQAAKKVGNLQLHERCRMFLAYVYRQREQVEELRELVRDAQDVTGIAFMRIKTAHQAWLAWRDGDLAQAEAYGRQALEQWLQIQPVNPFQWAALGPLLGVYLRQERLAEAIDCVRAMLAPTQQPPPAALQQRFGAVLLAWEAQQPEQARAHLEQSLPLARRQGYL</sequence>
<organism evidence="6 7">
    <name type="scientific">Dictyobacter kobayashii</name>
    <dbReference type="NCBI Taxonomy" id="2014872"/>
    <lineage>
        <taxon>Bacteria</taxon>
        <taxon>Bacillati</taxon>
        <taxon>Chloroflexota</taxon>
        <taxon>Ktedonobacteria</taxon>
        <taxon>Ktedonobacterales</taxon>
        <taxon>Dictyobacteraceae</taxon>
        <taxon>Dictyobacter</taxon>
    </lineage>
</organism>
<dbReference type="PANTHER" id="PTHR16305:SF28">
    <property type="entry name" value="GUANYLATE CYCLASE DOMAIN-CONTAINING PROTEIN"/>
    <property type="match status" value="1"/>
</dbReference>
<proteinExistence type="predicted"/>
<keyword evidence="1" id="KW-0547">Nucleotide-binding</keyword>
<feature type="coiled-coil region" evidence="4">
    <location>
        <begin position="130"/>
        <end position="167"/>
    </location>
</feature>
<dbReference type="PANTHER" id="PTHR16305">
    <property type="entry name" value="TESTICULAR SOLUBLE ADENYLYL CYCLASE"/>
    <property type="match status" value="1"/>
</dbReference>
<dbReference type="Pfam" id="PF03704">
    <property type="entry name" value="BTAD"/>
    <property type="match status" value="1"/>
</dbReference>
<evidence type="ECO:0000256" key="1">
    <source>
        <dbReference type="ARBA" id="ARBA00022741"/>
    </source>
</evidence>
<dbReference type="GO" id="GO:0005524">
    <property type="term" value="F:ATP binding"/>
    <property type="evidence" value="ECO:0007669"/>
    <property type="project" value="UniProtKB-KW"/>
</dbReference>
<dbReference type="SMART" id="SM00028">
    <property type="entry name" value="TPR"/>
    <property type="match status" value="3"/>
</dbReference>
<dbReference type="GO" id="GO:0004016">
    <property type="term" value="F:adenylate cyclase activity"/>
    <property type="evidence" value="ECO:0007669"/>
    <property type="project" value="TreeGrafter"/>
</dbReference>
<name>A0A402AYQ6_9CHLR</name>
<evidence type="ECO:0000259" key="5">
    <source>
        <dbReference type="SMART" id="SM01043"/>
    </source>
</evidence>
<evidence type="ECO:0000256" key="3">
    <source>
        <dbReference type="PROSITE-ProRule" id="PRU00339"/>
    </source>
</evidence>
<dbReference type="GO" id="GO:0005737">
    <property type="term" value="C:cytoplasm"/>
    <property type="evidence" value="ECO:0007669"/>
    <property type="project" value="TreeGrafter"/>
</dbReference>
<dbReference type="Pfam" id="PF13191">
    <property type="entry name" value="AAA_16"/>
    <property type="match status" value="1"/>
</dbReference>
<comment type="caution">
    <text evidence="6">The sequence shown here is derived from an EMBL/GenBank/DDBJ whole genome shotgun (WGS) entry which is preliminary data.</text>
</comment>
<dbReference type="InterPro" id="IPR036388">
    <property type="entry name" value="WH-like_DNA-bd_sf"/>
</dbReference>
<dbReference type="SMART" id="SM01043">
    <property type="entry name" value="BTAD"/>
    <property type="match status" value="1"/>
</dbReference>
<keyword evidence="2" id="KW-0067">ATP-binding</keyword>
<dbReference type="InterPro" id="IPR027417">
    <property type="entry name" value="P-loop_NTPase"/>
</dbReference>
<dbReference type="InterPro" id="IPR005158">
    <property type="entry name" value="BTAD"/>
</dbReference>
<reference evidence="7" key="1">
    <citation type="submission" date="2018-12" db="EMBL/GenBank/DDBJ databases">
        <title>Tengunoibacter tsumagoiensis gen. nov., sp. nov., Dictyobacter kobayashii sp. nov., D. alpinus sp. nov., and D. joshuensis sp. nov. and description of Dictyobacteraceae fam. nov. within the order Ktedonobacterales isolated from Tengu-no-mugimeshi.</title>
        <authorList>
            <person name="Wang C.M."/>
            <person name="Zheng Y."/>
            <person name="Sakai Y."/>
            <person name="Toyoda A."/>
            <person name="Minakuchi Y."/>
            <person name="Abe K."/>
            <person name="Yokota A."/>
            <person name="Yabe S."/>
        </authorList>
    </citation>
    <scope>NUCLEOTIDE SEQUENCE [LARGE SCALE GENOMIC DNA]</scope>
    <source>
        <strain evidence="7">Uno11</strain>
    </source>
</reference>
<keyword evidence="4" id="KW-0175">Coiled coil</keyword>
<dbReference type="CDD" id="cd15831">
    <property type="entry name" value="BTAD"/>
    <property type="match status" value="1"/>
</dbReference>